<dbReference type="Gene3D" id="1.20.140.40">
    <property type="entry name" value="Invertase/pectin methylesterase inhibitor family protein"/>
    <property type="match status" value="1"/>
</dbReference>
<dbReference type="Proteomes" id="UP000631114">
    <property type="component" value="Unassembled WGS sequence"/>
</dbReference>
<reference evidence="2 3" key="1">
    <citation type="submission" date="2020-10" db="EMBL/GenBank/DDBJ databases">
        <title>The Coptis chinensis genome and diversification of protoberbering-type alkaloids.</title>
        <authorList>
            <person name="Wang B."/>
            <person name="Shu S."/>
            <person name="Song C."/>
            <person name="Liu Y."/>
        </authorList>
    </citation>
    <scope>NUCLEOTIDE SEQUENCE [LARGE SCALE GENOMIC DNA]</scope>
    <source>
        <strain evidence="2">HL-2020</strain>
        <tissue evidence="2">Leaf</tissue>
    </source>
</reference>
<sequence length="172" mass="18859">MLSSSVTKFLKISSVLPISVIQALSDCKQLAELNVDMLLHTVGTLNSTKSSIDSLLAEDLRALLSAIETNQQTCLDGLQFTSSLSSWSAASLNKAITVAPSWYRVPLICPVVPKSQSSFYYFHFYKFYHDLLAMKGGVLRTTSAWLLGIGIEANTNPLQEPNEVFDSGDHKV</sequence>
<feature type="domain" description="Pectinesterase inhibitor" evidence="1">
    <location>
        <begin position="18"/>
        <end position="82"/>
    </location>
</feature>
<dbReference type="Pfam" id="PF04043">
    <property type="entry name" value="PMEI"/>
    <property type="match status" value="1"/>
</dbReference>
<dbReference type="GO" id="GO:0004857">
    <property type="term" value="F:enzyme inhibitor activity"/>
    <property type="evidence" value="ECO:0007669"/>
    <property type="project" value="InterPro"/>
</dbReference>
<evidence type="ECO:0000259" key="1">
    <source>
        <dbReference type="Pfam" id="PF04043"/>
    </source>
</evidence>
<proteinExistence type="predicted"/>
<evidence type="ECO:0000313" key="3">
    <source>
        <dbReference type="Proteomes" id="UP000631114"/>
    </source>
</evidence>
<dbReference type="InterPro" id="IPR035513">
    <property type="entry name" value="Invertase/methylesterase_inhib"/>
</dbReference>
<keyword evidence="3" id="KW-1185">Reference proteome</keyword>
<protein>
    <recommendedName>
        <fullName evidence="1">Pectinesterase inhibitor domain-containing protein</fullName>
    </recommendedName>
</protein>
<name>A0A835M4I5_9MAGN</name>
<comment type="caution">
    <text evidence="2">The sequence shown here is derived from an EMBL/GenBank/DDBJ whole genome shotgun (WGS) entry which is preliminary data.</text>
</comment>
<evidence type="ECO:0000313" key="2">
    <source>
        <dbReference type="EMBL" id="KAF9610451.1"/>
    </source>
</evidence>
<organism evidence="2 3">
    <name type="scientific">Coptis chinensis</name>
    <dbReference type="NCBI Taxonomy" id="261450"/>
    <lineage>
        <taxon>Eukaryota</taxon>
        <taxon>Viridiplantae</taxon>
        <taxon>Streptophyta</taxon>
        <taxon>Embryophyta</taxon>
        <taxon>Tracheophyta</taxon>
        <taxon>Spermatophyta</taxon>
        <taxon>Magnoliopsida</taxon>
        <taxon>Ranunculales</taxon>
        <taxon>Ranunculaceae</taxon>
        <taxon>Coptidoideae</taxon>
        <taxon>Coptis</taxon>
    </lineage>
</organism>
<dbReference type="SUPFAM" id="SSF101148">
    <property type="entry name" value="Plant invertase/pectin methylesterase inhibitor"/>
    <property type="match status" value="1"/>
</dbReference>
<dbReference type="InterPro" id="IPR006501">
    <property type="entry name" value="Pectinesterase_inhib_dom"/>
</dbReference>
<dbReference type="EMBL" id="JADFTS010000004">
    <property type="protein sequence ID" value="KAF9610451.1"/>
    <property type="molecule type" value="Genomic_DNA"/>
</dbReference>
<dbReference type="AlphaFoldDB" id="A0A835M4I5"/>
<gene>
    <name evidence="2" type="ORF">IFM89_022415</name>
</gene>
<accession>A0A835M4I5</accession>